<evidence type="ECO:0000313" key="3">
    <source>
        <dbReference type="Proteomes" id="UP000076858"/>
    </source>
</evidence>
<dbReference type="OrthoDB" id="6363960at2759"/>
<accession>A0A164R4T6</accession>
<keyword evidence="1" id="KW-0812">Transmembrane</keyword>
<keyword evidence="3" id="KW-1185">Reference proteome</keyword>
<name>A0A164R4T6_9CRUS</name>
<feature type="transmembrane region" description="Helical" evidence="1">
    <location>
        <begin position="99"/>
        <end position="120"/>
    </location>
</feature>
<comment type="caution">
    <text evidence="2">The sequence shown here is derived from an EMBL/GenBank/DDBJ whole genome shotgun (WGS) entry which is preliminary data.</text>
</comment>
<keyword evidence="1" id="KW-1133">Transmembrane helix</keyword>
<proteinExistence type="predicted"/>
<dbReference type="EMBL" id="LRGB01002230">
    <property type="protein sequence ID" value="KZS08326.1"/>
    <property type="molecule type" value="Genomic_DNA"/>
</dbReference>
<gene>
    <name evidence="2" type="ORF">APZ42_027724</name>
</gene>
<organism evidence="2 3">
    <name type="scientific">Daphnia magna</name>
    <dbReference type="NCBI Taxonomy" id="35525"/>
    <lineage>
        <taxon>Eukaryota</taxon>
        <taxon>Metazoa</taxon>
        <taxon>Ecdysozoa</taxon>
        <taxon>Arthropoda</taxon>
        <taxon>Crustacea</taxon>
        <taxon>Branchiopoda</taxon>
        <taxon>Diplostraca</taxon>
        <taxon>Cladocera</taxon>
        <taxon>Anomopoda</taxon>
        <taxon>Daphniidae</taxon>
        <taxon>Daphnia</taxon>
    </lineage>
</organism>
<dbReference type="Proteomes" id="UP000076858">
    <property type="component" value="Unassembled WGS sequence"/>
</dbReference>
<evidence type="ECO:0000313" key="2">
    <source>
        <dbReference type="EMBL" id="KZS08326.1"/>
    </source>
</evidence>
<sequence>MEPHTRKPIEVDEAMCRRMRDSRQCRDKAMDIIGPNTFTLEVTARITSHRLGASKNMADILAYIQIGYVTEMSGERNVETVLVHPGQAKDILFMTRVGYWLWNLGILSGVGVSIALAFRFSPPPPQSLRHDIEMGPQVNPGSVPSTPVTIVNIPTPPTPVGAHIAARPAMTHQPPPAALQTFSLPSTDDRKDQKGGQAVWIPDPDEEYILYYADFSSDIKEFLYVADYPDDDEDILYCMNNPYDDEVMYDADVSDDTDDISLPSLDDHWEEDSFSSGTSTLILNPATLLQDRASP</sequence>
<evidence type="ECO:0000256" key="1">
    <source>
        <dbReference type="SAM" id="Phobius"/>
    </source>
</evidence>
<protein>
    <submittedName>
        <fullName evidence="2">Uncharacterized protein</fullName>
    </submittedName>
</protein>
<dbReference type="AlphaFoldDB" id="A0A164R4T6"/>
<keyword evidence="1" id="KW-0472">Membrane</keyword>
<reference evidence="2 3" key="1">
    <citation type="submission" date="2016-03" db="EMBL/GenBank/DDBJ databases">
        <title>EvidentialGene: Evidence-directed Construction of Genes on Genomes.</title>
        <authorList>
            <person name="Gilbert D.G."/>
            <person name="Choi J.-H."/>
            <person name="Mockaitis K."/>
            <person name="Colbourne J."/>
            <person name="Pfrender M."/>
        </authorList>
    </citation>
    <scope>NUCLEOTIDE SEQUENCE [LARGE SCALE GENOMIC DNA]</scope>
    <source>
        <strain evidence="2 3">Xinb3</strain>
        <tissue evidence="2">Complete organism</tissue>
    </source>
</reference>